<reference evidence="2" key="1">
    <citation type="journal article" date="2019" name="Int. J. Syst. Evol. Microbiol.">
        <title>The Global Catalogue of Microorganisms (GCM) 10K type strain sequencing project: providing services to taxonomists for standard genome sequencing and annotation.</title>
        <authorList>
            <consortium name="The Broad Institute Genomics Platform"/>
            <consortium name="The Broad Institute Genome Sequencing Center for Infectious Disease"/>
            <person name="Wu L."/>
            <person name="Ma J."/>
        </authorList>
    </citation>
    <scope>NUCLEOTIDE SEQUENCE [LARGE SCALE GENOMIC DNA]</scope>
    <source>
        <strain evidence="2">CCUG 56607</strain>
    </source>
</reference>
<sequence>MEEAVEGNGEIEKLTIKREMDGARVTIEDKSFISGLMEASSSMELKSDEGVHPMQYWLYATTDDYKTIELIVGEEGLFFGGSYEVKGENQLLHQIEELQMPWSAPE</sequence>
<proteinExistence type="predicted"/>
<dbReference type="Proteomes" id="UP001596990">
    <property type="component" value="Unassembled WGS sequence"/>
</dbReference>
<gene>
    <name evidence="1" type="ORF">ACFQ2J_10970</name>
</gene>
<comment type="caution">
    <text evidence="1">The sequence shown here is derived from an EMBL/GenBank/DDBJ whole genome shotgun (WGS) entry which is preliminary data.</text>
</comment>
<keyword evidence="2" id="KW-1185">Reference proteome</keyword>
<dbReference type="EMBL" id="JBHTKL010000005">
    <property type="protein sequence ID" value="MFD1019693.1"/>
    <property type="molecule type" value="Genomic_DNA"/>
</dbReference>
<accession>A0ABW3L3Y3</accession>
<organism evidence="1 2">
    <name type="scientific">Thalassobacillus hwangdonensis</name>
    <dbReference type="NCBI Taxonomy" id="546108"/>
    <lineage>
        <taxon>Bacteria</taxon>
        <taxon>Bacillati</taxon>
        <taxon>Bacillota</taxon>
        <taxon>Bacilli</taxon>
        <taxon>Bacillales</taxon>
        <taxon>Bacillaceae</taxon>
        <taxon>Thalassobacillus</taxon>
    </lineage>
</organism>
<protein>
    <submittedName>
        <fullName evidence="1">Uncharacterized protein</fullName>
    </submittedName>
</protein>
<name>A0ABW3L3Y3_9BACI</name>
<evidence type="ECO:0000313" key="2">
    <source>
        <dbReference type="Proteomes" id="UP001596990"/>
    </source>
</evidence>
<evidence type="ECO:0000313" key="1">
    <source>
        <dbReference type="EMBL" id="MFD1019693.1"/>
    </source>
</evidence>